<reference evidence="1 2" key="1">
    <citation type="submission" date="2019-02" db="EMBL/GenBank/DDBJ databases">
        <title>Genomic Encyclopedia of Type Strains, Phase IV (KMG-IV): sequencing the most valuable type-strain genomes for metagenomic binning, comparative biology and taxonomic classification.</title>
        <authorList>
            <person name="Goeker M."/>
        </authorList>
    </citation>
    <scope>NUCLEOTIDE SEQUENCE [LARGE SCALE GENOMIC DNA]</scope>
    <source>
        <strain evidence="1 2">DSM 19570</strain>
    </source>
</reference>
<proteinExistence type="predicted"/>
<accession>A0A4Q7VG52</accession>
<comment type="caution">
    <text evidence="1">The sequence shown here is derived from an EMBL/GenBank/DDBJ whole genome shotgun (WGS) entry which is preliminary data.</text>
</comment>
<dbReference type="AlphaFoldDB" id="A0A4Q7VG52"/>
<evidence type="ECO:0000313" key="2">
    <source>
        <dbReference type="Proteomes" id="UP000293671"/>
    </source>
</evidence>
<keyword evidence="2" id="KW-1185">Reference proteome</keyword>
<name>A0A4Q7VG52_9BURK</name>
<dbReference type="EMBL" id="SHKP01000007">
    <property type="protein sequence ID" value="RZT94991.1"/>
    <property type="molecule type" value="Genomic_DNA"/>
</dbReference>
<sequence>MVPTPQFTAELQFHFREHGPDRRQWFMFDESLHRRLPMQMVGVDGLNTVGMWVDEAGTFKAGDSTFVRCVVLWPELYDSAVRPGVEFELWDAGFFATGIVRERIEAGWPNEV</sequence>
<gene>
    <name evidence="1" type="ORF">EV670_2737</name>
</gene>
<dbReference type="OrthoDB" id="9152348at2"/>
<evidence type="ECO:0000313" key="1">
    <source>
        <dbReference type="EMBL" id="RZT94991.1"/>
    </source>
</evidence>
<protein>
    <submittedName>
        <fullName evidence="1">Uncharacterized protein</fullName>
    </submittedName>
</protein>
<organism evidence="1 2">
    <name type="scientific">Rivibacter subsaxonicus</name>
    <dbReference type="NCBI Taxonomy" id="457575"/>
    <lineage>
        <taxon>Bacteria</taxon>
        <taxon>Pseudomonadati</taxon>
        <taxon>Pseudomonadota</taxon>
        <taxon>Betaproteobacteria</taxon>
        <taxon>Burkholderiales</taxon>
        <taxon>Rivibacter</taxon>
    </lineage>
</organism>
<dbReference type="Proteomes" id="UP000293671">
    <property type="component" value="Unassembled WGS sequence"/>
</dbReference>